<evidence type="ECO:0000313" key="6">
    <source>
        <dbReference type="Proteomes" id="UP000516314"/>
    </source>
</evidence>
<dbReference type="InterPro" id="IPR027443">
    <property type="entry name" value="IPNS-like_sf"/>
</dbReference>
<sequence length="3043" mass="340791">MKKLLTYLNKPAVKSFQTEHGYIFDCIDIQKQLAFDHPLLKNHSIKLKPTTIPKWTKDNNASHKTSSLPFRQDDISCPVGTVIVKRIILEDLIQAQRLKSLGFNYPGQVSAKDKKIDLTGHHFATISYKDDHYGAKGNINVWNPNVSPDQFSLAAMAVSGNKGFQSISAGWIVYPGLNQNNQSHLFTYWTADGNNKTHCYNTLCPGFVHVSTKYAIGMLAQPVSIYDGQQYQLEDHVTRDWWFVLNNEPIGYWPKSLFTRQVAEAAHESRGIPSEEEKKEMERQLKAINKPAIKSFKTEQGEIFDCIDIHKQLAFDHHLLRNHSVKLKPTSVPKWPITYDNKGKKVVPMQLQLKGISCPHGTVIVKRTTIQDLINSQHLKSIGFNIPRHVLSQGSNIDLSGHHFATADYDYDNVAGVTGNINLWDPQVSHDQVSLATMAIAGGPKIEQLASISVGWMVNPLLYQDHIHLYTYWTADGYNKTGCYDIRCPGFVQVSKRIPLGVLLQPISVYNGTQKEMDLSLHQDRVTGDWWLIFGGVNVGYWPQSLFIASGLVKGADLASWGGQVYSPKTEKSPIMGSGHFPKEGFGKAAFVNNIHIMNGKGEALIPQIYTIETHESSPNCYKAKFVHDEDEPWIRAVYFGAVSLILVAESRGQILLEDDENELDRLLNYINKPPIKSFQTENGDILDCIDIHKQLAFDHPQLKNHSIQLRPTTIPKWNITNNNDSRPVPLRQDGISCPLGTVIVKRTTPDDLIQDQRLKAMGFKDSISLSSKSKNIDLTGFHFAVAQYKYSHYGARGNLNLWEPEVSPTQFSLASMLISSGLNEQFQGIRAGWIDHITGNWWLMAFNNYVGYWPNSLFTDVGLAHGASLVSWGGEVYSPVKEKSPSMGSGHFPQEGFKKAAYVSGIELIEDIKLEGSMGPPLHSLKTVSSTPNCYKAIKKPAIALIIVTESYRTKPLEEEENTLESLLNYINKPAIKSFRTKHGDTLDCIDIHKQLAFNHPLLINHSIQLKPTTIPKWTINNNNNSEKGGSFPFRRDGISCPLGTVIVKRTTLEDLIQAQSLKSMGFKSSRYVSSKSKNIDLSGYHFAVAQYKKFHYGAKGNLNIWEPEVSPNQFSLASITISAGSNEQFQGIRAGWIADGFNKTGCYNTLCPGFVQVSTDIPLGYLLQPVSTYGGKQYEVGINMYKDHITGNWWLVAFNNNYVGYWPKSLFTDVGLGHGGSLASWGGEVYSPVKEKSPSMGSGHFPQQKSYTKVAYMNDFVVYNDLGSEVTLILSAEATKERRPIPSKAERKEMERQLKAINKPAIKSFKTENGDIFDCIDIHKQRAFDHHLLKNHSIQLKPTSVPEWINRNISGRFGLLQEGISCPDGTVIVKRTTMQDLMHAQRLKSMGFDGPRPFLTETNNTNFNRKFYVAKANYGPDLFAGVRGNINIWSPKILQDQVSVAYIAVGGGAKENFASISVGWKVNPSLYHGDHVRLYASWTLHGSNTGCNDMSCPGFVQVSKTIALGAIIQPISIYKGPQYELRLTLYQNQIKGDWWFACNDEDVGYWPASLFKSWRESNAASYASWGGQVYSPVTEKSPPMGSGHWPSEGFHKSAYVSNLQIINVNGRVFNPQTGTVKLHETMRSCYKARFVHDAKKPWLKSIYYGGPGGCIVFYQSVFSNCHGYLRLVNYTPPHDVEKQEELVEATKERRAIPSKAERNEMKRQLKAINKPAIKSFKTEHGDIFDCIDIHKQLAFDHHLLKNHSVQLKPTTVPEWITGNNISGSFSLLQEGINCPNGTVIVKRTTMEDLMHAQRLKSMGFDGPRPFLTKTTNNTNSNGKVYVARGNYGPDLFSGVRGNLNVWRPKILEDQVSVAYIAVGGGAKDNFASISVGWKVNPSLYHGDYARLYASWTLHGSNTGCNDMSCPGFVQVSKTIPLGAVIQPTSYYKGPQYELRLTLHQDHIKGDWWFAINDEDVGYWPASLFKSWRESNAASYASWGGQVYSPVTKKSPPMGSGHWPSEGFQKSAYVSHLQMILGDGRVFNPQTVTLVLSAEATKERRPIPSKAQKNEMKRQLKAINKPAIKSFKTEHGDIFDCIDIHKQLALDHHLLKNHSVQLKPTTVPEWITENNISGSINLVQEGISCPNGTVIVKRTTMQDLMHAQRLKSMGYDGPRPFLTETNNTNSNGKFYVAKGTFGPDLFAGVRGHINVWKPNILQDQVSLAYIAVGGGAKENFASISVGWKVNPSLYYGDHVRLYASWTLHGSNTGCNDMSCPGFVQVSKTIALGAIIQPLSIYKGPQYQLHLTLYQDQIKGDWWISCNDEDVGYWPASLFKSWRESNAASYASWGGQVYSPVTEKSPPMGSGHWPSEGYQKSAYFRHVQMSLGDGRVFNPQTATKERRAIPSKAERKEMKRQLKAINKPAIKSFKTEHGDIFDCIDIHKQLAFDHHLLKNHSVQLRPTTVPEYITGNNISESFSLLQEGISCPDGTVIVKRTTMQDLMHAQRLKSMGFEGPRPFLTETNNMNFNGKFYDARADYGPNPFAGVAGNINIWKPKILQDQVSIGYMAVSGGPIEEDFASISVGWIVNPSMHHGDHVRLYAYWTLHGSSTGGCYGMSCPGFVQVSKTIPVGAVLQPFSIYNGRQYELRLGLFQDSGTGNWWFVFKEEIIGYWPASLFKSWMESNSANYASWGGQVYSPIREKSPPMGSGHWPSEGFHKAAFISGLKLFDGHGKVYNPGRGTVKLPVLDLTQPIESSILSSLSEACKEWGFFYVTNHGISKEMFSKICSLSRDVFKAPLESKLKLGPISYTPRYIASPYFESLVVSGPDFSDSAKASADVLFQDHHKPELRETMQEYGAKMAELSKRLIKILLMMTLGDETGKRLYQTDFSNCHGYLRLVNYTPPHDVEKQEELVEGLGMHTDMSCITIVYQDSVGGLQMRSKEGKWIDINPCNDFLVVNIGDLMQAWSNGRLRSSEHRVVLRKLVNRVSLAFFLCFEDEKVILAPQEIVGEGKQRSYKSFKCSEYLKFRQSNEEGKFEKIGFTVKDFAGLKLAQPDDP</sequence>
<dbReference type="Gene3D" id="2.60.120.330">
    <property type="entry name" value="B-lactam Antibiotic, Isopenicillin N Synthase, Chain"/>
    <property type="match status" value="1"/>
</dbReference>
<dbReference type="Pfam" id="PF14365">
    <property type="entry name" value="Neprosin_AP"/>
    <property type="match status" value="8"/>
</dbReference>
<dbReference type="InterPro" id="IPR005123">
    <property type="entry name" value="Oxoglu/Fe-dep_dioxygenase_dom"/>
</dbReference>
<organism evidence="5 6">
    <name type="scientific">Arabidopsis thaliana</name>
    <name type="common">Mouse-ear cress</name>
    <dbReference type="NCBI Taxonomy" id="3702"/>
    <lineage>
        <taxon>Eukaryota</taxon>
        <taxon>Viridiplantae</taxon>
        <taxon>Streptophyta</taxon>
        <taxon>Embryophyta</taxon>
        <taxon>Tracheophyta</taxon>
        <taxon>Spermatophyta</taxon>
        <taxon>Magnoliopsida</taxon>
        <taxon>eudicotyledons</taxon>
        <taxon>Gunneridae</taxon>
        <taxon>Pentapetalae</taxon>
        <taxon>rosids</taxon>
        <taxon>malvids</taxon>
        <taxon>Brassicales</taxon>
        <taxon>Brassicaceae</taxon>
        <taxon>Camelineae</taxon>
        <taxon>Arabidopsis</taxon>
    </lineage>
</organism>
<dbReference type="PANTHER" id="PTHR31589">
    <property type="entry name" value="PROTEIN, PUTATIVE (DUF239)-RELATED-RELATED"/>
    <property type="match status" value="1"/>
</dbReference>
<feature type="domain" description="Neprosin PEP catalytic" evidence="4">
    <location>
        <begin position="720"/>
        <end position="957"/>
    </location>
</feature>
<dbReference type="InterPro" id="IPR026992">
    <property type="entry name" value="DIOX_N"/>
</dbReference>
<evidence type="ECO:0000259" key="4">
    <source>
        <dbReference type="PROSITE" id="PS52045"/>
    </source>
</evidence>
<feature type="domain" description="Neprosin PEP catalytic" evidence="4">
    <location>
        <begin position="1406"/>
        <end position="1657"/>
    </location>
</feature>
<dbReference type="Pfam" id="PF03171">
    <property type="entry name" value="2OG-FeII_Oxy"/>
    <property type="match status" value="1"/>
</dbReference>
<dbReference type="PROSITE" id="PS52045">
    <property type="entry name" value="NEPROSIN_PEP_CD"/>
    <property type="match status" value="8"/>
</dbReference>
<feature type="domain" description="Neprosin PEP catalytic" evidence="4">
    <location>
        <begin position="2168"/>
        <end position="2424"/>
    </location>
</feature>
<feature type="domain" description="Neprosin PEP catalytic" evidence="4">
    <location>
        <begin position="116"/>
        <end position="359"/>
    </location>
</feature>
<protein>
    <submittedName>
        <fullName evidence="5">(thale cress) hypothetical protein</fullName>
    </submittedName>
</protein>
<dbReference type="PROSITE" id="PS51471">
    <property type="entry name" value="FE2OG_OXY"/>
    <property type="match status" value="1"/>
</dbReference>
<evidence type="ECO:0000259" key="3">
    <source>
        <dbReference type="PROSITE" id="PS51471"/>
    </source>
</evidence>
<evidence type="ECO:0000256" key="1">
    <source>
        <dbReference type="ARBA" id="ARBA00022723"/>
    </source>
</evidence>
<dbReference type="GO" id="GO:0046872">
    <property type="term" value="F:metal ion binding"/>
    <property type="evidence" value="ECO:0007669"/>
    <property type="project" value="UniProtKB-KW"/>
</dbReference>
<keyword evidence="2" id="KW-0408">Iron</keyword>
<feature type="domain" description="Neprosin PEP catalytic" evidence="4">
    <location>
        <begin position="396"/>
        <end position="649"/>
    </location>
</feature>
<dbReference type="PANTHER" id="PTHR31589:SF171">
    <property type="entry name" value="PROTEIN, PUTATIVE (DUF239)-RELATED"/>
    <property type="match status" value="1"/>
</dbReference>
<dbReference type="Pfam" id="PF03080">
    <property type="entry name" value="Neprosin"/>
    <property type="match status" value="8"/>
</dbReference>
<proteinExistence type="predicted"/>
<keyword evidence="1" id="KW-0479">Metal-binding</keyword>
<dbReference type="EMBL" id="LR881469">
    <property type="protein sequence ID" value="CAD5328811.1"/>
    <property type="molecule type" value="Genomic_DNA"/>
</dbReference>
<dbReference type="Gene3D" id="3.90.1320.10">
    <property type="entry name" value="Outer-capsid protein sigma 3, large lobe"/>
    <property type="match status" value="6"/>
</dbReference>
<gene>
    <name evidence="5" type="ORF">AT9943_LOCUS16438</name>
</gene>
<dbReference type="FunFam" id="2.60.120.330:FF:000032">
    <property type="entry name" value="Gibberellin 20-oxidase-like protein"/>
    <property type="match status" value="1"/>
</dbReference>
<dbReference type="InterPro" id="IPR025521">
    <property type="entry name" value="Neprosin_propep"/>
</dbReference>
<dbReference type="SUPFAM" id="SSF51197">
    <property type="entry name" value="Clavaminate synthase-like"/>
    <property type="match status" value="1"/>
</dbReference>
<name>A0A7G2F1S9_ARATH</name>
<evidence type="ECO:0000256" key="2">
    <source>
        <dbReference type="ARBA" id="ARBA00023004"/>
    </source>
</evidence>
<feature type="domain" description="Neprosin PEP catalytic" evidence="4">
    <location>
        <begin position="2509"/>
        <end position="2773"/>
    </location>
</feature>
<accession>A0A7G2F1S9</accession>
<dbReference type="Proteomes" id="UP000516314">
    <property type="component" value="Chromosome 4"/>
</dbReference>
<dbReference type="InterPro" id="IPR053168">
    <property type="entry name" value="Glutamic_endopeptidase"/>
</dbReference>
<feature type="domain" description="Fe2OG dioxygenase" evidence="3">
    <location>
        <begin position="2877"/>
        <end position="2981"/>
    </location>
</feature>
<evidence type="ECO:0000313" key="5">
    <source>
        <dbReference type="EMBL" id="CAD5328811.1"/>
    </source>
</evidence>
<dbReference type="InterPro" id="IPR044861">
    <property type="entry name" value="IPNS-like_FE2OG_OXY"/>
</dbReference>
<dbReference type="Pfam" id="PF14226">
    <property type="entry name" value="DIOX_N"/>
    <property type="match status" value="1"/>
</dbReference>
<reference evidence="5 6" key="1">
    <citation type="submission" date="2020-09" db="EMBL/GenBank/DDBJ databases">
        <authorList>
            <person name="Ashkenazy H."/>
        </authorList>
    </citation>
    <scope>NUCLEOTIDE SEQUENCE [LARGE SCALE GENOMIC DNA]</scope>
    <source>
        <strain evidence="6">cv. Cdm-0</strain>
    </source>
</reference>
<feature type="domain" description="Neprosin PEP catalytic" evidence="4">
    <location>
        <begin position="1078"/>
        <end position="1322"/>
    </location>
</feature>
<feature type="domain" description="Neprosin PEP catalytic" evidence="4">
    <location>
        <begin position="1819"/>
        <end position="2071"/>
    </location>
</feature>
<dbReference type="InterPro" id="IPR004314">
    <property type="entry name" value="Neprosin"/>
</dbReference>